<evidence type="ECO:0000256" key="2">
    <source>
        <dbReference type="SAM" id="MobiDB-lite"/>
    </source>
</evidence>
<feature type="compositionally biased region" description="Low complexity" evidence="2">
    <location>
        <begin position="489"/>
        <end position="501"/>
    </location>
</feature>
<feature type="region of interest" description="Disordered" evidence="2">
    <location>
        <begin position="1011"/>
        <end position="1040"/>
    </location>
</feature>
<feature type="compositionally biased region" description="Low complexity" evidence="2">
    <location>
        <begin position="69"/>
        <end position="78"/>
    </location>
</feature>
<feature type="compositionally biased region" description="Polar residues" evidence="2">
    <location>
        <begin position="794"/>
        <end position="803"/>
    </location>
</feature>
<sequence length="1127" mass="120626">MQCLRPQKEHPGQEELVSKLRLEEQLTHAASVAPYNGHGEEVSHIQHEVPPTEGFSKPAPLQSRTEMVADLPAAAADAQGTPSEKPAQEEADQPSTGCDAAVGVPAQLADDPADPSNAARPAAAPGLAHTEPGELVRAASSTTTSHSLSLADGDTEEPGEIGGGSAEDEGNDNASVSSDGTLDCTSTPVAIGHDPFAVFRRTGAKHEEGPKFQYGSLAKTLLDENSRPCTTEEQRQDVLIIKDAVSLISSPSLPRTRSRPYTPLKYSPREQAPADSQPSAPAKRSQHSVTTNALRQSSAQAHDGKGVRPDRLTISSDSSDDGAEKLVPLKVSSQKGSHNGHEPRTDGRRRRSKHHRRKQQSMKLSPPSVEHAALTHQNSDGPEAQAHPGAAPGVPHQPLPFTQQHGGIPGSAHSIDWVLEPSATHGQNQQQHSVHSMAQLQSDLQHAQAAELHYLGTIARLSARLESSIAKEGILKQRLQQLEAPFSSQQTGAQAAQTAQGWGRQPWAGQPLPPQQDAQHESRMQPQMSRQASRGSQHPSESGSPLERQDDTVTLRGTGSHAQQEIIDKLEAELQAVKASLAKDHAELEELRRSSAAAAPDRASVGGRMVTGRDAELLSGAQDDAKELRSELAKARQRTEQFAAEARSADESVRKLRQEAGELKAALTSSQAECKHLRQQIRESNLELKAAQAGEQELKGECNSLRLAVDAARQAVAGKDAECMRLQQSLHSSRGELVELAAKHRQLERSVLVGQPQLDAAGRRSSLISAPGLQQDAQPSSQPDFYPPTPGHGATQTSFQASWLPSAPGADRRPAQSAQDTFQRAGPGYPTDLHSRSAVAEQPYWHRDSAGLPVSSSYSGGLLTASGASAVSSYPAGINLQRGLGPPFAISKDAMHSEERPADLVPQPSAAAGAPAHRHAAGRQNSKSEGAPFALAAEGYGRAVQSLPEPKSRETSPPYATHAQHRSADSSSKQAQARLLLGDSRQDNYARHGYQSLPVQEVRAASGANGLVRDEHESTGMSVDEGRAGSAGTLSPRHSISSLRPYANDASLQDFRVHAQLMEDRLMTVNSENQRLHAEYARMPETSAGKTLAERRRRAEVEARLDSNTKEASNIRLQLKRLHAHSG</sequence>
<feature type="region of interest" description="Disordered" evidence="2">
    <location>
        <begin position="945"/>
        <end position="975"/>
    </location>
</feature>
<keyword evidence="1" id="KW-0175">Coiled coil</keyword>
<dbReference type="Proteomes" id="UP001497392">
    <property type="component" value="Unassembled WGS sequence"/>
</dbReference>
<feature type="region of interest" description="Disordered" evidence="2">
    <location>
        <begin position="772"/>
        <end position="834"/>
    </location>
</feature>
<feature type="coiled-coil region" evidence="1">
    <location>
        <begin position="618"/>
        <end position="694"/>
    </location>
</feature>
<gene>
    <name evidence="3" type="primary">g188</name>
    <name evidence="3" type="ORF">VP750_LOCUS161</name>
</gene>
<feature type="compositionally biased region" description="Low complexity" evidence="2">
    <location>
        <begin position="271"/>
        <end position="282"/>
    </location>
</feature>
<dbReference type="EMBL" id="CAXHTA020000001">
    <property type="protein sequence ID" value="CAL5218502.1"/>
    <property type="molecule type" value="Genomic_DNA"/>
</dbReference>
<evidence type="ECO:0000313" key="3">
    <source>
        <dbReference type="EMBL" id="CAL5218502.1"/>
    </source>
</evidence>
<feature type="compositionally biased region" description="Polar residues" evidence="2">
    <location>
        <begin position="172"/>
        <end position="188"/>
    </location>
</feature>
<proteinExistence type="predicted"/>
<accession>A0ABP1FLN8</accession>
<feature type="region of interest" description="Disordered" evidence="2">
    <location>
        <begin position="28"/>
        <end position="190"/>
    </location>
</feature>
<feature type="compositionally biased region" description="Polar residues" evidence="2">
    <location>
        <begin position="287"/>
        <end position="300"/>
    </location>
</feature>
<feature type="compositionally biased region" description="Low complexity" evidence="2">
    <location>
        <begin position="114"/>
        <end position="128"/>
    </location>
</feature>
<feature type="compositionally biased region" description="Basic residues" evidence="2">
    <location>
        <begin position="347"/>
        <end position="360"/>
    </location>
</feature>
<feature type="compositionally biased region" description="Low complexity" evidence="2">
    <location>
        <begin position="247"/>
        <end position="264"/>
    </location>
</feature>
<protein>
    <submittedName>
        <fullName evidence="3">G188 protein</fullName>
    </submittedName>
</protein>
<keyword evidence="4" id="KW-1185">Reference proteome</keyword>
<name>A0ABP1FLN8_9CHLO</name>
<feature type="region of interest" description="Disordered" evidence="2">
    <location>
        <begin position="486"/>
        <end position="551"/>
    </location>
</feature>
<evidence type="ECO:0000313" key="4">
    <source>
        <dbReference type="Proteomes" id="UP001497392"/>
    </source>
</evidence>
<evidence type="ECO:0000256" key="1">
    <source>
        <dbReference type="SAM" id="Coils"/>
    </source>
</evidence>
<feature type="region of interest" description="Disordered" evidence="2">
    <location>
        <begin position="897"/>
        <end position="928"/>
    </location>
</feature>
<feature type="region of interest" description="Disordered" evidence="2">
    <location>
        <begin position="247"/>
        <end position="400"/>
    </location>
</feature>
<organism evidence="3 4">
    <name type="scientific">Coccomyxa viridis</name>
    <dbReference type="NCBI Taxonomy" id="1274662"/>
    <lineage>
        <taxon>Eukaryota</taxon>
        <taxon>Viridiplantae</taxon>
        <taxon>Chlorophyta</taxon>
        <taxon>core chlorophytes</taxon>
        <taxon>Trebouxiophyceae</taxon>
        <taxon>Trebouxiophyceae incertae sedis</taxon>
        <taxon>Coccomyxaceae</taxon>
        <taxon>Coccomyxa</taxon>
    </lineage>
</organism>
<feature type="compositionally biased region" description="Basic and acidic residues" evidence="2">
    <location>
        <begin position="302"/>
        <end position="311"/>
    </location>
</feature>
<comment type="caution">
    <text evidence="3">The sequence shown here is derived from an EMBL/GenBank/DDBJ whole genome shotgun (WGS) entry which is preliminary data.</text>
</comment>
<feature type="compositionally biased region" description="Low complexity" evidence="2">
    <location>
        <begin position="138"/>
        <end position="151"/>
    </location>
</feature>
<reference evidence="3 4" key="1">
    <citation type="submission" date="2024-06" db="EMBL/GenBank/DDBJ databases">
        <authorList>
            <person name="Kraege A."/>
            <person name="Thomma B."/>
        </authorList>
    </citation>
    <scope>NUCLEOTIDE SEQUENCE [LARGE SCALE GENOMIC DNA]</scope>
</reference>
<feature type="coiled-coil region" evidence="1">
    <location>
        <begin position="560"/>
        <end position="594"/>
    </location>
</feature>
<feature type="compositionally biased region" description="Polar residues" evidence="2">
    <location>
        <begin position="524"/>
        <end position="543"/>
    </location>
</feature>
<dbReference type="PANTHER" id="PTHR47357">
    <property type="entry name" value="COP1-INTERACTIVE PROTEIN 1"/>
    <property type="match status" value="1"/>
</dbReference>
<feature type="compositionally biased region" description="Basic and acidic residues" evidence="2">
    <location>
        <begin position="38"/>
        <end position="47"/>
    </location>
</feature>
<dbReference type="PANTHER" id="PTHR47357:SF1">
    <property type="entry name" value="SPINDLE POLE BODY COMPONENT 110"/>
    <property type="match status" value="1"/>
</dbReference>